<keyword evidence="16" id="KW-1185">Reference proteome</keyword>
<dbReference type="eggNOG" id="KOG2095">
    <property type="taxonomic scope" value="Eukaryota"/>
</dbReference>
<dbReference type="InterPro" id="IPR028009">
    <property type="entry name" value="ESCO_Acetyltransf_dom"/>
</dbReference>
<evidence type="ECO:0000256" key="7">
    <source>
        <dbReference type="ARBA" id="ARBA00023204"/>
    </source>
</evidence>
<dbReference type="GO" id="GO:0008270">
    <property type="term" value="F:zinc ion binding"/>
    <property type="evidence" value="ECO:0007669"/>
    <property type="project" value="UniProtKB-KW"/>
</dbReference>
<feature type="compositionally biased region" description="Basic and acidic residues" evidence="11">
    <location>
        <begin position="481"/>
        <end position="490"/>
    </location>
</feature>
<protein>
    <submittedName>
        <fullName evidence="14">Sister chromatid cohesion protein/DNA polymerase eta Eso1</fullName>
    </submittedName>
</protein>
<name>B6K7S5_SCHJY</name>
<dbReference type="GeneID" id="7049377"/>
<dbReference type="InterPro" id="IPR041298">
    <property type="entry name" value="UBZ3"/>
</dbReference>
<dbReference type="InterPro" id="IPR016181">
    <property type="entry name" value="Acyl_CoA_acyltransferase"/>
</dbReference>
<dbReference type="GO" id="GO:0003887">
    <property type="term" value="F:DNA-directed DNA polymerase activity"/>
    <property type="evidence" value="ECO:0000318"/>
    <property type="project" value="GO_Central"/>
</dbReference>
<dbReference type="InterPro" id="IPR036775">
    <property type="entry name" value="DNA_pol_Y-fam_lit_finger_sf"/>
</dbReference>
<dbReference type="GO" id="GO:0061733">
    <property type="term" value="F:protein-lysine-acetyltransferase activity"/>
    <property type="evidence" value="ECO:0007669"/>
    <property type="project" value="EnsemblFungi"/>
</dbReference>
<dbReference type="InterPro" id="IPR028005">
    <property type="entry name" value="AcTrfase_ESCO_Znf_dom"/>
</dbReference>
<reference evidence="14 16" key="1">
    <citation type="journal article" date="2011" name="Science">
        <title>Comparative functional genomics of the fission yeasts.</title>
        <authorList>
            <person name="Rhind N."/>
            <person name="Chen Z."/>
            <person name="Yassour M."/>
            <person name="Thompson D.A."/>
            <person name="Haas B.J."/>
            <person name="Habib N."/>
            <person name="Wapinski I."/>
            <person name="Roy S."/>
            <person name="Lin M.F."/>
            <person name="Heiman D.I."/>
            <person name="Young S.K."/>
            <person name="Furuya K."/>
            <person name="Guo Y."/>
            <person name="Pidoux A."/>
            <person name="Chen H.M."/>
            <person name="Robbertse B."/>
            <person name="Goldberg J.M."/>
            <person name="Aoki K."/>
            <person name="Bayne E.H."/>
            <person name="Berlin A.M."/>
            <person name="Desjardins C.A."/>
            <person name="Dobbs E."/>
            <person name="Dukaj L."/>
            <person name="Fan L."/>
            <person name="FitzGerald M.G."/>
            <person name="French C."/>
            <person name="Gujja S."/>
            <person name="Hansen K."/>
            <person name="Keifenheim D."/>
            <person name="Levin J.Z."/>
            <person name="Mosher R.A."/>
            <person name="Mueller C.A."/>
            <person name="Pfiffner J."/>
            <person name="Priest M."/>
            <person name="Russ C."/>
            <person name="Smialowska A."/>
            <person name="Swoboda P."/>
            <person name="Sykes S.M."/>
            <person name="Vaughn M."/>
            <person name="Vengrova S."/>
            <person name="Yoder R."/>
            <person name="Zeng Q."/>
            <person name="Allshire R."/>
            <person name="Baulcombe D."/>
            <person name="Birren B.W."/>
            <person name="Brown W."/>
            <person name="Ekwall K."/>
            <person name="Kellis M."/>
            <person name="Leatherwood J."/>
            <person name="Levin H."/>
            <person name="Margalit H."/>
            <person name="Martienssen R."/>
            <person name="Nieduszynski C.A."/>
            <person name="Spatafora J.W."/>
            <person name="Friedman N."/>
            <person name="Dalgaard J.Z."/>
            <person name="Baumann P."/>
            <person name="Niki H."/>
            <person name="Regev A."/>
            <person name="Nusbaum C."/>
        </authorList>
    </citation>
    <scope>NUCLEOTIDE SEQUENCE [LARGE SCALE GENOMIC DNA]</scope>
    <source>
        <strain evidence="16">yFS275 / FY16936</strain>
    </source>
</reference>
<dbReference type="STRING" id="402676.B6K7S5"/>
<evidence type="ECO:0000313" key="16">
    <source>
        <dbReference type="Proteomes" id="UP000001744"/>
    </source>
</evidence>
<keyword evidence="5" id="KW-0863">Zinc-finger</keyword>
<evidence type="ECO:0000256" key="4">
    <source>
        <dbReference type="ARBA" id="ARBA00022763"/>
    </source>
</evidence>
<evidence type="ECO:0000256" key="6">
    <source>
        <dbReference type="ARBA" id="ARBA00022833"/>
    </source>
</evidence>
<dbReference type="Pfam" id="PF13880">
    <property type="entry name" value="Acetyltransf_13"/>
    <property type="match status" value="1"/>
</dbReference>
<dbReference type="Proteomes" id="UP000001744">
    <property type="component" value="Unassembled WGS sequence"/>
</dbReference>
<evidence type="ECO:0000256" key="1">
    <source>
        <dbReference type="ARBA" id="ARBA00004123"/>
    </source>
</evidence>
<gene>
    <name evidence="15" type="primary">eso1</name>
    <name evidence="14" type="ORF">SJAG_04791</name>
</gene>
<dbReference type="OrthoDB" id="5723at2759"/>
<dbReference type="EMBL" id="KE651168">
    <property type="protein sequence ID" value="EEB09579.1"/>
    <property type="molecule type" value="Genomic_DNA"/>
</dbReference>
<dbReference type="PROSITE" id="PS51907">
    <property type="entry name" value="ZF_UBZ3"/>
    <property type="match status" value="1"/>
</dbReference>
<dbReference type="InterPro" id="IPR052230">
    <property type="entry name" value="DNA_polymerase_eta"/>
</dbReference>
<accession>B6K7S5</accession>
<dbReference type="JaponicusDB" id="SJAG_04791">
    <property type="gene designation" value="eso1"/>
</dbReference>
<evidence type="ECO:0000259" key="13">
    <source>
        <dbReference type="PROSITE" id="PS51907"/>
    </source>
</evidence>
<evidence type="ECO:0000256" key="5">
    <source>
        <dbReference type="ARBA" id="ARBA00022771"/>
    </source>
</evidence>
<dbReference type="FunFam" id="3.40.1170.60:FF:000008">
    <property type="entry name" value="DNA polymerase eta subunit"/>
    <property type="match status" value="1"/>
</dbReference>
<dbReference type="SUPFAM" id="SSF100879">
    <property type="entry name" value="Lesion bypass DNA polymerase (Y-family), little finger domain"/>
    <property type="match status" value="1"/>
</dbReference>
<dbReference type="GO" id="GO:0005657">
    <property type="term" value="C:replication fork"/>
    <property type="evidence" value="ECO:0000318"/>
    <property type="project" value="GO_Central"/>
</dbReference>
<keyword evidence="6" id="KW-0862">Zinc</keyword>
<dbReference type="GO" id="GO:0009314">
    <property type="term" value="P:response to radiation"/>
    <property type="evidence" value="ECO:0000318"/>
    <property type="project" value="GO_Central"/>
</dbReference>
<dbReference type="OMA" id="PNGQTIM"/>
<evidence type="ECO:0000313" key="14">
    <source>
        <dbReference type="EMBL" id="EEB09579.1"/>
    </source>
</evidence>
<dbReference type="RefSeq" id="XP_002175872.1">
    <property type="nucleotide sequence ID" value="XM_002175836.2"/>
</dbReference>
<feature type="region of interest" description="Disordered" evidence="11">
    <location>
        <begin position="567"/>
        <end position="609"/>
    </location>
</feature>
<proteinExistence type="predicted"/>
<keyword evidence="2" id="KW-0808">Transferase</keyword>
<dbReference type="GO" id="GO:0005634">
    <property type="term" value="C:nucleus"/>
    <property type="evidence" value="ECO:0000318"/>
    <property type="project" value="GO_Central"/>
</dbReference>
<dbReference type="VEuPathDB" id="FungiDB:SJAG_04791"/>
<dbReference type="Pfam" id="PF13878">
    <property type="entry name" value="zf-C2H2_3"/>
    <property type="match status" value="1"/>
</dbReference>
<keyword evidence="9" id="KW-0131">Cell cycle</keyword>
<feature type="domain" description="UBZ3-type" evidence="13">
    <location>
        <begin position="534"/>
        <end position="568"/>
    </location>
</feature>
<dbReference type="eggNOG" id="KOG3014">
    <property type="taxonomic scope" value="Eukaryota"/>
</dbReference>
<dbReference type="PANTHER" id="PTHR45873">
    <property type="entry name" value="DNA POLYMERASE ETA"/>
    <property type="match status" value="1"/>
</dbReference>
<keyword evidence="8" id="KW-0539">Nucleus</keyword>
<dbReference type="Gene3D" id="3.40.630.30">
    <property type="match status" value="1"/>
</dbReference>
<dbReference type="GO" id="GO:0035861">
    <property type="term" value="C:site of double-strand break"/>
    <property type="evidence" value="ECO:0000318"/>
    <property type="project" value="GO_Central"/>
</dbReference>
<evidence type="ECO:0000256" key="8">
    <source>
        <dbReference type="ARBA" id="ARBA00023242"/>
    </source>
</evidence>
<sequence length="884" mass="100022">MDQTASLFTWKDFVSCSNSTISHSPFKVVVHVDQDAFYAQVETVRLKLDHSVPLAVQQWDNLIAVNYAARPYGITRFDTAENAKKKCPELNLAHVQTWKVGEREPKYHEKPEWESHKVCLDMYRNESKKILGILSKYSKLVKKASIDESFVDLTAEIKKKLIQDYSFLGVPPEDLSLPLPTAPTVLWTEELGRVFGEEEGLLSEAKNGGDWDEVFLHYGARIVKEIRNEIFNTLGYTCSAGISRNAMLSKILSSKNKPNKQTVLLNSMVDHYLADVRLSELRLFGGKYGEELGKKLNAEYIKDIRAIPMDELIRILGDRDAQVVWNVCNGIDNSEITNVNNTQSMLSAKNFLRSKLKSSEEAMKWFRVFASDLMSRYMDVEQIKRPKTFVLNVVTGNLRKGRSIPIAPSDAISEEFVYNNAAKLLAQLASAYDIFPIVHLSVSFRNFEDRDTKLQGIESFMQSLTQPKNIEKVSSSTEKGIGTEDNKEGTECVANSSRVELEKKRLKTSKNKPSTGIMSFFENSMKTKCREIPLDDSVYYCEKCSTNIPWEEKQEHDDYHFALEISKESDEVPPASSSNIVTSSSSDSTNVSRPRTYGRKTGDTHAKPTFADTARTGQKRAFMDAFLSSANNSKGLLKSRVSANDRRHSKTNNDMEQLHIDLVNARQTCPECYMEYTQGNEDDENLHSRYHSKIVEGLQVNFTIDPVYTSSASSAADKVYLISSSCNIMDQKKAEDLLSFVNSQLSSSEMEIIGIDGYQSYLYVRRKHCIGFLLVEKIENAYTVPDTEPSLNDASSAVEVRPENKSTKFVLGISRIWVNPAHRHKGIASKLIQCARENFIYGYQIPPTEIAFSQPSESGKRFITTWVKQQRILFPNTSFAVYDN</sequence>
<organism evidence="14 16">
    <name type="scientific">Schizosaccharomyces japonicus (strain yFS275 / FY16936)</name>
    <name type="common">Fission yeast</name>
    <dbReference type="NCBI Taxonomy" id="402676"/>
    <lineage>
        <taxon>Eukaryota</taxon>
        <taxon>Fungi</taxon>
        <taxon>Dikarya</taxon>
        <taxon>Ascomycota</taxon>
        <taxon>Taphrinomycotina</taxon>
        <taxon>Schizosaccharomycetes</taxon>
        <taxon>Schizosaccharomycetales</taxon>
        <taxon>Schizosaccharomycetaceae</taxon>
        <taxon>Schizosaccharomyces</taxon>
    </lineage>
</organism>
<evidence type="ECO:0000256" key="3">
    <source>
        <dbReference type="ARBA" id="ARBA00022723"/>
    </source>
</evidence>
<dbReference type="GO" id="GO:0003684">
    <property type="term" value="F:damaged DNA binding"/>
    <property type="evidence" value="ECO:0007669"/>
    <property type="project" value="InterPro"/>
</dbReference>
<feature type="domain" description="UmuC" evidence="12">
    <location>
        <begin position="29"/>
        <end position="285"/>
    </location>
</feature>
<keyword evidence="3" id="KW-0479">Metal-binding</keyword>
<dbReference type="SUPFAM" id="SSF56672">
    <property type="entry name" value="DNA/RNA polymerases"/>
    <property type="match status" value="1"/>
</dbReference>
<dbReference type="Gene3D" id="3.30.1490.100">
    <property type="entry name" value="DNA polymerase, Y-family, little finger domain"/>
    <property type="match status" value="1"/>
</dbReference>
<dbReference type="Gene3D" id="1.10.150.20">
    <property type="entry name" value="5' to 3' exonuclease, C-terminal subdomain"/>
    <property type="match status" value="1"/>
</dbReference>
<evidence type="ECO:0000256" key="11">
    <source>
        <dbReference type="SAM" id="MobiDB-lite"/>
    </source>
</evidence>
<evidence type="ECO:0000256" key="10">
    <source>
        <dbReference type="ARBA" id="ARBA00023315"/>
    </source>
</evidence>
<evidence type="ECO:0000313" key="15">
    <source>
        <dbReference type="JaponicusDB" id="SJAG_04791"/>
    </source>
</evidence>
<feature type="compositionally biased region" description="Low complexity" evidence="11">
    <location>
        <begin position="576"/>
        <end position="592"/>
    </location>
</feature>
<dbReference type="InterPro" id="IPR001126">
    <property type="entry name" value="UmuC"/>
</dbReference>
<dbReference type="InterPro" id="IPR043128">
    <property type="entry name" value="Rev_trsase/Diguanyl_cyclase"/>
</dbReference>
<dbReference type="SUPFAM" id="SSF55729">
    <property type="entry name" value="Acyl-CoA N-acyltransferases (Nat)"/>
    <property type="match status" value="1"/>
</dbReference>
<dbReference type="CDD" id="cd04301">
    <property type="entry name" value="NAT_SF"/>
    <property type="match status" value="1"/>
</dbReference>
<dbReference type="Gene3D" id="3.30.70.270">
    <property type="match status" value="1"/>
</dbReference>
<dbReference type="GO" id="GO:0006281">
    <property type="term" value="P:DNA repair"/>
    <property type="evidence" value="ECO:0007669"/>
    <property type="project" value="UniProtKB-KW"/>
</dbReference>
<dbReference type="GO" id="GO:0007064">
    <property type="term" value="P:mitotic sister chromatid cohesion"/>
    <property type="evidence" value="ECO:0007669"/>
    <property type="project" value="EnsemblFungi"/>
</dbReference>
<evidence type="ECO:0000256" key="2">
    <source>
        <dbReference type="ARBA" id="ARBA00022679"/>
    </source>
</evidence>
<keyword evidence="10" id="KW-0012">Acyltransferase</keyword>
<feature type="region of interest" description="Disordered" evidence="11">
    <location>
        <begin position="471"/>
        <end position="490"/>
    </location>
</feature>
<comment type="subcellular location">
    <subcellularLocation>
        <location evidence="1">Nucleus</location>
    </subcellularLocation>
</comment>
<keyword evidence="4" id="KW-0227">DNA damage</keyword>
<dbReference type="Pfam" id="PF00817">
    <property type="entry name" value="IMS"/>
    <property type="match status" value="1"/>
</dbReference>
<dbReference type="GO" id="GO:0070987">
    <property type="term" value="P:error-free translesion synthesis"/>
    <property type="evidence" value="ECO:0007669"/>
    <property type="project" value="EnsemblFungi"/>
</dbReference>
<evidence type="ECO:0000256" key="9">
    <source>
        <dbReference type="ARBA" id="ARBA00023306"/>
    </source>
</evidence>
<evidence type="ECO:0000259" key="12">
    <source>
        <dbReference type="PROSITE" id="PS50173"/>
    </source>
</evidence>
<dbReference type="Pfam" id="PF18439">
    <property type="entry name" value="zf_UBZ"/>
    <property type="match status" value="1"/>
</dbReference>
<dbReference type="GO" id="GO:0051177">
    <property type="term" value="P:meiotic sister chromatid cohesion"/>
    <property type="evidence" value="ECO:0007669"/>
    <property type="project" value="EnsemblFungi"/>
</dbReference>
<dbReference type="Gene3D" id="3.40.1170.60">
    <property type="match status" value="1"/>
</dbReference>
<dbReference type="PROSITE" id="PS50173">
    <property type="entry name" value="UMUC"/>
    <property type="match status" value="1"/>
</dbReference>
<dbReference type="GO" id="GO:0042276">
    <property type="term" value="P:error-prone translesion synthesis"/>
    <property type="evidence" value="ECO:0000318"/>
    <property type="project" value="GO_Central"/>
</dbReference>
<keyword evidence="7" id="KW-0234">DNA repair</keyword>
<dbReference type="AlphaFoldDB" id="B6K7S5"/>
<dbReference type="InterPro" id="IPR043502">
    <property type="entry name" value="DNA/RNA_pol_sf"/>
</dbReference>
<dbReference type="HOGENOM" id="CLU_331802_0_0_1"/>
<dbReference type="PANTHER" id="PTHR45873:SF1">
    <property type="entry name" value="DNA POLYMERASE ETA"/>
    <property type="match status" value="1"/>
</dbReference>